<evidence type="ECO:0000256" key="2">
    <source>
        <dbReference type="ARBA" id="ARBA00022448"/>
    </source>
</evidence>
<evidence type="ECO:0000313" key="8">
    <source>
        <dbReference type="EMBL" id="MDQ2585714.1"/>
    </source>
</evidence>
<keyword evidence="9" id="KW-1185">Reference proteome</keyword>
<dbReference type="RefSeq" id="WP_306746917.1">
    <property type="nucleotide sequence ID" value="NZ_NSDM01000007.1"/>
</dbReference>
<dbReference type="InterPro" id="IPR036259">
    <property type="entry name" value="MFS_trans_sf"/>
</dbReference>
<keyword evidence="2" id="KW-0813">Transport</keyword>
<dbReference type="InterPro" id="IPR010290">
    <property type="entry name" value="TM_effector"/>
</dbReference>
<dbReference type="Pfam" id="PF05977">
    <property type="entry name" value="MFS_3"/>
    <property type="match status" value="1"/>
</dbReference>
<evidence type="ECO:0000256" key="1">
    <source>
        <dbReference type="ARBA" id="ARBA00004651"/>
    </source>
</evidence>
<accession>A0ABU0X0R0</accession>
<evidence type="ECO:0000256" key="3">
    <source>
        <dbReference type="ARBA" id="ARBA00022475"/>
    </source>
</evidence>
<dbReference type="CDD" id="cd06173">
    <property type="entry name" value="MFS_MefA_like"/>
    <property type="match status" value="1"/>
</dbReference>
<evidence type="ECO:0000313" key="9">
    <source>
        <dbReference type="Proteomes" id="UP001225605"/>
    </source>
</evidence>
<protein>
    <submittedName>
        <fullName evidence="8">MFS transporter</fullName>
    </submittedName>
</protein>
<evidence type="ECO:0000256" key="4">
    <source>
        <dbReference type="ARBA" id="ARBA00022692"/>
    </source>
</evidence>
<dbReference type="PANTHER" id="PTHR23513:SF6">
    <property type="entry name" value="MAJOR FACILITATOR SUPERFAMILY ASSOCIATED DOMAIN-CONTAINING PROTEIN"/>
    <property type="match status" value="1"/>
</dbReference>
<keyword evidence="5 7" id="KW-1133">Transmembrane helix</keyword>
<gene>
    <name evidence="8" type="ORF">CKY47_17330</name>
</gene>
<feature type="transmembrane region" description="Helical" evidence="7">
    <location>
        <begin position="346"/>
        <end position="368"/>
    </location>
</feature>
<feature type="transmembrane region" description="Helical" evidence="7">
    <location>
        <begin position="43"/>
        <end position="61"/>
    </location>
</feature>
<evidence type="ECO:0000256" key="5">
    <source>
        <dbReference type="ARBA" id="ARBA00022989"/>
    </source>
</evidence>
<comment type="subcellular location">
    <subcellularLocation>
        <location evidence="1">Cell membrane</location>
        <topology evidence="1">Multi-pass membrane protein</topology>
    </subcellularLocation>
</comment>
<keyword evidence="4 7" id="KW-0812">Transmembrane</keyword>
<feature type="transmembrane region" description="Helical" evidence="7">
    <location>
        <begin position="102"/>
        <end position="124"/>
    </location>
</feature>
<feature type="transmembrane region" description="Helical" evidence="7">
    <location>
        <begin position="374"/>
        <end position="390"/>
    </location>
</feature>
<keyword evidence="3" id="KW-1003">Cell membrane</keyword>
<evidence type="ECO:0000256" key="7">
    <source>
        <dbReference type="SAM" id="Phobius"/>
    </source>
</evidence>
<dbReference type="EMBL" id="NSDM01000007">
    <property type="protein sequence ID" value="MDQ2585714.1"/>
    <property type="molecule type" value="Genomic_DNA"/>
</dbReference>
<feature type="transmembrane region" description="Helical" evidence="7">
    <location>
        <begin position="246"/>
        <end position="269"/>
    </location>
</feature>
<feature type="transmembrane region" description="Helical" evidence="7">
    <location>
        <begin position="73"/>
        <end position="95"/>
    </location>
</feature>
<dbReference type="SUPFAM" id="SSF103473">
    <property type="entry name" value="MFS general substrate transporter"/>
    <property type="match status" value="1"/>
</dbReference>
<dbReference type="PANTHER" id="PTHR23513">
    <property type="entry name" value="INTEGRAL MEMBRANE EFFLUX PROTEIN-RELATED"/>
    <property type="match status" value="1"/>
</dbReference>
<sequence length="409" mass="42681">MSSRGDFRRFWGSDAANQFGTAVSSFVLPAVAIEALDASEFQVGLLTAAGMAAFLVVGLPAGVLVDRVRKRPLLVWGTTGRALLLATVPLAGWFGGLTFAHLVLAALLAGVLTVLVDVAGQAYLPVLVDRDGLTAGNARLVSSQQVARLVGRPLGGPLVQLLGGANAVPAISASYLAAALLLRGVRAVEEPAPRRDRALWTEMGEGLRFVLGHPLLRPIALCTTSYNLTHSVWGAVNVLFLLRDLALSPTAASALLGAGSAGGALVGLAASRLRRLGTARLVWLSLLVTQPFWLLVPLTAPDWRIALFVVGTAVTSVGVVVYDVTQVSLRQSLCPPGLQGRMNATVRFLAWGASPLGALAGGALAGWIGVRDTLWVASAGMALSVLWVLLSPLRAMRDAPVITTVERHG</sequence>
<name>A0ABU0X0R0_9PSEU</name>
<feature type="transmembrane region" description="Helical" evidence="7">
    <location>
        <begin position="305"/>
        <end position="325"/>
    </location>
</feature>
<organism evidence="8 9">
    <name type="scientific">Saccharothrix yanglingensis</name>
    <dbReference type="NCBI Taxonomy" id="659496"/>
    <lineage>
        <taxon>Bacteria</taxon>
        <taxon>Bacillati</taxon>
        <taxon>Actinomycetota</taxon>
        <taxon>Actinomycetes</taxon>
        <taxon>Pseudonocardiales</taxon>
        <taxon>Pseudonocardiaceae</taxon>
        <taxon>Saccharothrix</taxon>
    </lineage>
</organism>
<dbReference type="Proteomes" id="UP001225605">
    <property type="component" value="Unassembled WGS sequence"/>
</dbReference>
<proteinExistence type="predicted"/>
<dbReference type="Gene3D" id="1.20.1250.20">
    <property type="entry name" value="MFS general substrate transporter like domains"/>
    <property type="match status" value="1"/>
</dbReference>
<comment type="caution">
    <text evidence="8">The sequence shown here is derived from an EMBL/GenBank/DDBJ whole genome shotgun (WGS) entry which is preliminary data.</text>
</comment>
<evidence type="ECO:0000256" key="6">
    <source>
        <dbReference type="ARBA" id="ARBA00023136"/>
    </source>
</evidence>
<keyword evidence="6 7" id="KW-0472">Membrane</keyword>
<reference evidence="8 9" key="1">
    <citation type="submission" date="2017-06" db="EMBL/GenBank/DDBJ databases">
        <title>Cultured bacterium strain Saccharothrix yanglingensis Hhs.015.</title>
        <authorList>
            <person name="Xia Y."/>
        </authorList>
    </citation>
    <scope>NUCLEOTIDE SEQUENCE [LARGE SCALE GENOMIC DNA]</scope>
    <source>
        <strain evidence="8 9">Hhs.015</strain>
    </source>
</reference>
<feature type="transmembrane region" description="Helical" evidence="7">
    <location>
        <begin position="281"/>
        <end position="299"/>
    </location>
</feature>